<evidence type="ECO:0000256" key="1">
    <source>
        <dbReference type="SAM" id="MobiDB-lite"/>
    </source>
</evidence>
<feature type="region of interest" description="Disordered" evidence="1">
    <location>
        <begin position="40"/>
        <end position="59"/>
    </location>
</feature>
<evidence type="ECO:0000313" key="2">
    <source>
        <dbReference type="EMBL" id="KAF5779372.1"/>
    </source>
</evidence>
<gene>
    <name evidence="2" type="ORF">HanXRQr2_Chr12g0558631</name>
</gene>
<dbReference type="AlphaFoldDB" id="A0A9K3HJC0"/>
<proteinExistence type="predicted"/>
<reference evidence="2" key="1">
    <citation type="journal article" date="2017" name="Nature">
        <title>The sunflower genome provides insights into oil metabolism, flowering and Asterid evolution.</title>
        <authorList>
            <person name="Badouin H."/>
            <person name="Gouzy J."/>
            <person name="Grassa C.J."/>
            <person name="Murat F."/>
            <person name="Staton S.E."/>
            <person name="Cottret L."/>
            <person name="Lelandais-Briere C."/>
            <person name="Owens G.L."/>
            <person name="Carrere S."/>
            <person name="Mayjonade B."/>
            <person name="Legrand L."/>
            <person name="Gill N."/>
            <person name="Kane N.C."/>
            <person name="Bowers J.E."/>
            <person name="Hubner S."/>
            <person name="Bellec A."/>
            <person name="Berard A."/>
            <person name="Berges H."/>
            <person name="Blanchet N."/>
            <person name="Boniface M.C."/>
            <person name="Brunel D."/>
            <person name="Catrice O."/>
            <person name="Chaidir N."/>
            <person name="Claudel C."/>
            <person name="Donnadieu C."/>
            <person name="Faraut T."/>
            <person name="Fievet G."/>
            <person name="Helmstetter N."/>
            <person name="King M."/>
            <person name="Knapp S.J."/>
            <person name="Lai Z."/>
            <person name="Le Paslier M.C."/>
            <person name="Lippi Y."/>
            <person name="Lorenzon L."/>
            <person name="Mandel J.R."/>
            <person name="Marage G."/>
            <person name="Marchand G."/>
            <person name="Marquand E."/>
            <person name="Bret-Mestries E."/>
            <person name="Morien E."/>
            <person name="Nambeesan S."/>
            <person name="Nguyen T."/>
            <person name="Pegot-Espagnet P."/>
            <person name="Pouilly N."/>
            <person name="Raftis F."/>
            <person name="Sallet E."/>
            <person name="Schiex T."/>
            <person name="Thomas J."/>
            <person name="Vandecasteele C."/>
            <person name="Vares D."/>
            <person name="Vear F."/>
            <person name="Vautrin S."/>
            <person name="Crespi M."/>
            <person name="Mangin B."/>
            <person name="Burke J.M."/>
            <person name="Salse J."/>
            <person name="Munos S."/>
            <person name="Vincourt P."/>
            <person name="Rieseberg L.H."/>
            <person name="Langlade N.B."/>
        </authorList>
    </citation>
    <scope>NUCLEOTIDE SEQUENCE</scope>
    <source>
        <tissue evidence="2">Leaves</tissue>
    </source>
</reference>
<organism evidence="2 3">
    <name type="scientific">Helianthus annuus</name>
    <name type="common">Common sunflower</name>
    <dbReference type="NCBI Taxonomy" id="4232"/>
    <lineage>
        <taxon>Eukaryota</taxon>
        <taxon>Viridiplantae</taxon>
        <taxon>Streptophyta</taxon>
        <taxon>Embryophyta</taxon>
        <taxon>Tracheophyta</taxon>
        <taxon>Spermatophyta</taxon>
        <taxon>Magnoliopsida</taxon>
        <taxon>eudicotyledons</taxon>
        <taxon>Gunneridae</taxon>
        <taxon>Pentapetalae</taxon>
        <taxon>asterids</taxon>
        <taxon>campanulids</taxon>
        <taxon>Asterales</taxon>
        <taxon>Asteraceae</taxon>
        <taxon>Asteroideae</taxon>
        <taxon>Heliantheae alliance</taxon>
        <taxon>Heliantheae</taxon>
        <taxon>Helianthus</taxon>
    </lineage>
</organism>
<dbReference type="EMBL" id="MNCJ02000327">
    <property type="protein sequence ID" value="KAF5779372.1"/>
    <property type="molecule type" value="Genomic_DNA"/>
</dbReference>
<keyword evidence="3" id="KW-1185">Reference proteome</keyword>
<evidence type="ECO:0000313" key="3">
    <source>
        <dbReference type="Proteomes" id="UP000215914"/>
    </source>
</evidence>
<reference evidence="2" key="2">
    <citation type="submission" date="2020-06" db="EMBL/GenBank/DDBJ databases">
        <title>Helianthus annuus Genome sequencing and assembly Release 2.</title>
        <authorList>
            <person name="Gouzy J."/>
            <person name="Langlade N."/>
            <person name="Munos S."/>
        </authorList>
    </citation>
    <scope>NUCLEOTIDE SEQUENCE</scope>
    <source>
        <tissue evidence="2">Leaves</tissue>
    </source>
</reference>
<dbReference type="Proteomes" id="UP000215914">
    <property type="component" value="Unassembled WGS sequence"/>
</dbReference>
<accession>A0A9K3HJC0</accession>
<name>A0A9K3HJC0_HELAN</name>
<protein>
    <submittedName>
        <fullName evidence="2">Uncharacterized protein</fullName>
    </submittedName>
</protein>
<sequence>MLTKRTNLSETIRTRTLHCDQPSHTLTTLFRLTFIGAEKPTSPEQVESSEIPGDHDGKHFITVRDGEADDRWKNPDSRHNSPTLLTFKFSNRNHCDTLETRRT</sequence>
<dbReference type="Gramene" id="mRNA:HanXRQr2_Chr12g0558631">
    <property type="protein sequence ID" value="CDS:HanXRQr2_Chr12g0558631.1"/>
    <property type="gene ID" value="HanXRQr2_Chr12g0558631"/>
</dbReference>
<comment type="caution">
    <text evidence="2">The sequence shown here is derived from an EMBL/GenBank/DDBJ whole genome shotgun (WGS) entry which is preliminary data.</text>
</comment>